<dbReference type="PANTHER" id="PTHR24241:SF83">
    <property type="entry name" value="G-PROTEIN COUPLED RECEPTOR 150-RELATED"/>
    <property type="match status" value="1"/>
</dbReference>
<keyword evidence="2" id="KW-1003">Cell membrane</keyword>
<dbReference type="GO" id="GO:0004930">
    <property type="term" value="F:G protein-coupled receptor activity"/>
    <property type="evidence" value="ECO:0007669"/>
    <property type="project" value="UniProtKB-KW"/>
</dbReference>
<dbReference type="AlphaFoldDB" id="A0A1S3A9F9"/>
<dbReference type="GeneID" id="103120931"/>
<dbReference type="Gene3D" id="1.20.1070.10">
    <property type="entry name" value="Rhodopsin 7-helix transmembrane proteins"/>
    <property type="match status" value="1"/>
</dbReference>
<dbReference type="GO" id="GO:0005886">
    <property type="term" value="C:plasma membrane"/>
    <property type="evidence" value="ECO:0007669"/>
    <property type="project" value="UniProtKB-SubCell"/>
</dbReference>
<feature type="transmembrane region" description="Helical" evidence="9">
    <location>
        <begin position="294"/>
        <end position="316"/>
    </location>
</feature>
<dbReference type="PANTHER" id="PTHR24241">
    <property type="entry name" value="NEUROPEPTIDE RECEPTOR-RELATED G-PROTEIN COUPLED RECEPTOR"/>
    <property type="match status" value="1"/>
</dbReference>
<dbReference type="PRINTS" id="PR00237">
    <property type="entry name" value="GPCRRHODOPSN"/>
</dbReference>
<name>A0A1S3A9F9_ERIEU</name>
<dbReference type="eggNOG" id="KOG3656">
    <property type="taxonomic scope" value="Eukaryota"/>
</dbReference>
<dbReference type="CTD" id="285601"/>
<feature type="transmembrane region" description="Helical" evidence="9">
    <location>
        <begin position="172"/>
        <end position="193"/>
    </location>
</feature>
<gene>
    <name evidence="12" type="primary">GPR150</name>
</gene>
<accession>A0A1S3A9F9</accession>
<dbReference type="GO" id="GO:0042277">
    <property type="term" value="F:peptide binding"/>
    <property type="evidence" value="ECO:0007669"/>
    <property type="project" value="TreeGrafter"/>
</dbReference>
<evidence type="ECO:0000256" key="9">
    <source>
        <dbReference type="SAM" id="Phobius"/>
    </source>
</evidence>
<reference evidence="12" key="1">
    <citation type="submission" date="2025-08" db="UniProtKB">
        <authorList>
            <consortium name="RefSeq"/>
        </authorList>
    </citation>
    <scope>IDENTIFICATION</scope>
</reference>
<evidence type="ECO:0000256" key="7">
    <source>
        <dbReference type="ARBA" id="ARBA00023170"/>
    </source>
</evidence>
<evidence type="ECO:0000259" key="10">
    <source>
        <dbReference type="PROSITE" id="PS50262"/>
    </source>
</evidence>
<proteinExistence type="predicted"/>
<sequence length="430" mass="46502">MGDPLSTATLAPGPNLSLEWGFNLTSDLGNRVAFPGPPPPLPPEQPSRRARLVFLGVILVVAVAGNATVLCRLCGGAGPRMGPKRRKMDFLLAQLALADLYAGSGNALWQLLWELMGEPRRGAGELTCRCLQLLRASGRAASAHLVALIALERQRAVLRPQAPPLPARALAALGWLLALLLALPPTFVVRGGIPSPPRTASPAGRTWLGEWRCRSIFPPLPRWHLRVYSLYEAVAGFALPAVVLGVACSRLLRAWWRHSSPNPATGAPGSASPGREPAPGALPRAKVQSVKMSLVLSLLFVGCELPYFAARLAAAWSSGPVGDWEAEYLAVALNLVGVAKCALDPYVYLFFQAGDCRLRQRLRRRLCAVCCAQGGVSEDEERAGGHQALHRHRWPHPHYHHARREQPQERGLRGPPPRPRALPCSCESAF</sequence>
<evidence type="ECO:0000256" key="1">
    <source>
        <dbReference type="ARBA" id="ARBA00004651"/>
    </source>
</evidence>
<evidence type="ECO:0000256" key="5">
    <source>
        <dbReference type="ARBA" id="ARBA00023040"/>
    </source>
</evidence>
<keyword evidence="3 9" id="KW-0812">Transmembrane</keyword>
<protein>
    <submittedName>
        <fullName evidence="12">Probable G-protein coupled receptor 150</fullName>
    </submittedName>
</protein>
<keyword evidence="4 9" id="KW-1133">Transmembrane helix</keyword>
<dbReference type="Proteomes" id="UP001652624">
    <property type="component" value="Chromosome 11"/>
</dbReference>
<keyword evidence="5" id="KW-0297">G-protein coupled receptor</keyword>
<feature type="transmembrane region" description="Helical" evidence="9">
    <location>
        <begin position="52"/>
        <end position="71"/>
    </location>
</feature>
<feature type="transmembrane region" description="Helical" evidence="9">
    <location>
        <begin position="328"/>
        <end position="351"/>
    </location>
</feature>
<dbReference type="RefSeq" id="XP_007531488.1">
    <property type="nucleotide sequence ID" value="XM_007531426.3"/>
</dbReference>
<comment type="subcellular location">
    <subcellularLocation>
        <location evidence="1">Cell membrane</location>
        <topology evidence="1">Multi-pass membrane protein</topology>
    </subcellularLocation>
</comment>
<evidence type="ECO:0000256" key="8">
    <source>
        <dbReference type="SAM" id="MobiDB-lite"/>
    </source>
</evidence>
<dbReference type="OrthoDB" id="5987909at2759"/>
<dbReference type="InParanoid" id="A0A1S3A9F9"/>
<evidence type="ECO:0000256" key="6">
    <source>
        <dbReference type="ARBA" id="ARBA00023136"/>
    </source>
</evidence>
<dbReference type="PROSITE" id="PS50262">
    <property type="entry name" value="G_PROTEIN_RECEP_F1_2"/>
    <property type="match status" value="1"/>
</dbReference>
<evidence type="ECO:0000256" key="4">
    <source>
        <dbReference type="ARBA" id="ARBA00022989"/>
    </source>
</evidence>
<dbReference type="SUPFAM" id="SSF81321">
    <property type="entry name" value="Family A G protein-coupled receptor-like"/>
    <property type="match status" value="1"/>
</dbReference>
<keyword evidence="5" id="KW-0807">Transducer</keyword>
<keyword evidence="6 9" id="KW-0472">Membrane</keyword>
<dbReference type="Pfam" id="PF00001">
    <property type="entry name" value="7tm_1"/>
    <property type="match status" value="1"/>
</dbReference>
<organism evidence="11 12">
    <name type="scientific">Erinaceus europaeus</name>
    <name type="common">Western European hedgehog</name>
    <dbReference type="NCBI Taxonomy" id="9365"/>
    <lineage>
        <taxon>Eukaryota</taxon>
        <taxon>Metazoa</taxon>
        <taxon>Chordata</taxon>
        <taxon>Craniata</taxon>
        <taxon>Vertebrata</taxon>
        <taxon>Euteleostomi</taxon>
        <taxon>Mammalia</taxon>
        <taxon>Eutheria</taxon>
        <taxon>Laurasiatheria</taxon>
        <taxon>Eulipotyphla</taxon>
        <taxon>Erinaceidae</taxon>
        <taxon>Erinaceinae</taxon>
        <taxon>Erinaceus</taxon>
    </lineage>
</organism>
<dbReference type="InterPro" id="IPR000276">
    <property type="entry name" value="GPCR_Rhodpsn"/>
</dbReference>
<evidence type="ECO:0000256" key="3">
    <source>
        <dbReference type="ARBA" id="ARBA00022692"/>
    </source>
</evidence>
<feature type="transmembrane region" description="Helical" evidence="9">
    <location>
        <begin position="228"/>
        <end position="252"/>
    </location>
</feature>
<feature type="region of interest" description="Disordered" evidence="8">
    <location>
        <begin position="396"/>
        <end position="430"/>
    </location>
</feature>
<evidence type="ECO:0000313" key="12">
    <source>
        <dbReference type="RefSeq" id="XP_007531488.1"/>
    </source>
</evidence>
<keyword evidence="11" id="KW-1185">Reference proteome</keyword>
<dbReference type="GO" id="GO:0032870">
    <property type="term" value="P:cellular response to hormone stimulus"/>
    <property type="evidence" value="ECO:0007669"/>
    <property type="project" value="TreeGrafter"/>
</dbReference>
<evidence type="ECO:0000313" key="11">
    <source>
        <dbReference type="Proteomes" id="UP001652624"/>
    </source>
</evidence>
<dbReference type="InterPro" id="IPR017452">
    <property type="entry name" value="GPCR_Rhodpsn_7TM"/>
</dbReference>
<evidence type="ECO:0000256" key="2">
    <source>
        <dbReference type="ARBA" id="ARBA00022475"/>
    </source>
</evidence>
<feature type="domain" description="G-protein coupled receptors family 1 profile" evidence="10">
    <location>
        <begin position="65"/>
        <end position="348"/>
    </location>
</feature>
<keyword evidence="7 12" id="KW-0675">Receptor</keyword>